<dbReference type="VEuPathDB" id="VectorBase:LLONM1_008723"/>
<dbReference type="AlphaFoldDB" id="A0A1B0GK46"/>
<dbReference type="Proteomes" id="UP000092461">
    <property type="component" value="Unassembled WGS sequence"/>
</dbReference>
<protein>
    <recommendedName>
        <fullName evidence="4">Helicase C-terminal domain-containing protein</fullName>
    </recommendedName>
</protein>
<sequence>MDVDGATEDARNLRKINKAVYTLSNPSSKIAAVISEAINIIESTDDKIVIVSQWASLLNIIGMHLSQRGLGYLLLTGATKISDRGPIIENFNDPDHPTRVFLLSLATGGVGLNLIGGNHLFVVDPHWNPQLEFQAHDRVYRMGQKKNVQVLKFVTSATVEERVVSIQQKKVEVSDAVLTGMWQIFDNIQSNMHSGPVSTTLIFVLILRLRQICCHPGLMHINSKENDQDLNASSGGEGSAVGINLVDVIERMDVDGATEDARNLRKINKAVYTLSNPSSKIAAVISEAINIIESTDDKIVIVSQWASLLNIIGMHLSQRGLGYLLLTGATKISDRGPIIENFNDPDHPTRVFLLSLATGGVGLNLIGGNHLFVVDPHWNPQLEFQAHDRIYRMGQKKDVQVLKFVTSATVEERVVSIQQKKVEVSDAVLTGVSKIKKSGLSMADLRKLFDM</sequence>
<accession>A0A1B0GK46</accession>
<keyword evidence="2" id="KW-0378">Hydrolase</keyword>
<dbReference type="PANTHER" id="PTHR45626:SF50">
    <property type="entry name" value="TRANSCRIPTION TERMINATION FACTOR 2"/>
    <property type="match status" value="1"/>
</dbReference>
<organism evidence="5 6">
    <name type="scientific">Lutzomyia longipalpis</name>
    <name type="common">Sand fly</name>
    <dbReference type="NCBI Taxonomy" id="7200"/>
    <lineage>
        <taxon>Eukaryota</taxon>
        <taxon>Metazoa</taxon>
        <taxon>Ecdysozoa</taxon>
        <taxon>Arthropoda</taxon>
        <taxon>Hexapoda</taxon>
        <taxon>Insecta</taxon>
        <taxon>Pterygota</taxon>
        <taxon>Neoptera</taxon>
        <taxon>Endopterygota</taxon>
        <taxon>Diptera</taxon>
        <taxon>Nematocera</taxon>
        <taxon>Psychodoidea</taxon>
        <taxon>Psychodidae</taxon>
        <taxon>Lutzomyia</taxon>
        <taxon>Lutzomyia</taxon>
    </lineage>
</organism>
<dbReference type="EMBL" id="AJWK01022557">
    <property type="status" value="NOT_ANNOTATED_CDS"/>
    <property type="molecule type" value="Genomic_DNA"/>
</dbReference>
<dbReference type="GO" id="GO:0005634">
    <property type="term" value="C:nucleus"/>
    <property type="evidence" value="ECO:0007669"/>
    <property type="project" value="TreeGrafter"/>
</dbReference>
<evidence type="ECO:0000256" key="1">
    <source>
        <dbReference type="ARBA" id="ARBA00022741"/>
    </source>
</evidence>
<dbReference type="Pfam" id="PF00271">
    <property type="entry name" value="Helicase_C"/>
    <property type="match status" value="2"/>
</dbReference>
<dbReference type="SMART" id="SM00490">
    <property type="entry name" value="HELICc"/>
    <property type="match status" value="2"/>
</dbReference>
<dbReference type="GO" id="GO:0008094">
    <property type="term" value="F:ATP-dependent activity, acting on DNA"/>
    <property type="evidence" value="ECO:0007669"/>
    <property type="project" value="TreeGrafter"/>
</dbReference>
<evidence type="ECO:0000259" key="4">
    <source>
        <dbReference type="PROSITE" id="PS51194"/>
    </source>
</evidence>
<dbReference type="InterPro" id="IPR049730">
    <property type="entry name" value="SNF2/RAD54-like_C"/>
</dbReference>
<name>A0A1B0GK46_LUTLO</name>
<evidence type="ECO:0000313" key="6">
    <source>
        <dbReference type="Proteomes" id="UP000092461"/>
    </source>
</evidence>
<evidence type="ECO:0000313" key="5">
    <source>
        <dbReference type="EnsemblMetazoa" id="LLOJ006870-PA"/>
    </source>
</evidence>
<dbReference type="GO" id="GO:0005524">
    <property type="term" value="F:ATP binding"/>
    <property type="evidence" value="ECO:0007669"/>
    <property type="project" value="UniProtKB-KW"/>
</dbReference>
<dbReference type="Gene3D" id="3.40.50.300">
    <property type="entry name" value="P-loop containing nucleotide triphosphate hydrolases"/>
    <property type="match status" value="2"/>
</dbReference>
<dbReference type="SUPFAM" id="SSF52540">
    <property type="entry name" value="P-loop containing nucleoside triphosphate hydrolases"/>
    <property type="match status" value="2"/>
</dbReference>
<dbReference type="InterPro" id="IPR050628">
    <property type="entry name" value="SNF2_RAD54_helicase_TF"/>
</dbReference>
<reference evidence="5" key="1">
    <citation type="submission" date="2020-05" db="UniProtKB">
        <authorList>
            <consortium name="EnsemblMetazoa"/>
        </authorList>
    </citation>
    <scope>IDENTIFICATION</scope>
    <source>
        <strain evidence="5">Jacobina</strain>
    </source>
</reference>
<dbReference type="InterPro" id="IPR001650">
    <property type="entry name" value="Helicase_C-like"/>
</dbReference>
<feature type="domain" description="Helicase C-terminal" evidence="4">
    <location>
        <begin position="284"/>
        <end position="443"/>
    </location>
</feature>
<dbReference type="InterPro" id="IPR027417">
    <property type="entry name" value="P-loop_NTPase"/>
</dbReference>
<dbReference type="GO" id="GO:0006281">
    <property type="term" value="P:DNA repair"/>
    <property type="evidence" value="ECO:0007669"/>
    <property type="project" value="TreeGrafter"/>
</dbReference>
<keyword evidence="6" id="KW-1185">Reference proteome</keyword>
<evidence type="ECO:0000256" key="3">
    <source>
        <dbReference type="ARBA" id="ARBA00022840"/>
    </source>
</evidence>
<dbReference type="EnsemblMetazoa" id="LLOJ006870-RA">
    <property type="protein sequence ID" value="LLOJ006870-PA"/>
    <property type="gene ID" value="LLOJ006870"/>
</dbReference>
<dbReference type="VEuPathDB" id="VectorBase:LLOJ006870"/>
<dbReference type="PROSITE" id="PS51194">
    <property type="entry name" value="HELICASE_CTER"/>
    <property type="match status" value="2"/>
</dbReference>
<dbReference type="EMBL" id="AJWK01022558">
    <property type="status" value="NOT_ANNOTATED_CDS"/>
    <property type="molecule type" value="Genomic_DNA"/>
</dbReference>
<keyword evidence="1" id="KW-0547">Nucleotide-binding</keyword>
<keyword evidence="3" id="KW-0067">ATP-binding</keyword>
<feature type="domain" description="Helicase C-terminal" evidence="4">
    <location>
        <begin position="33"/>
        <end position="192"/>
    </location>
</feature>
<dbReference type="CDD" id="cd18793">
    <property type="entry name" value="SF2_C_SNF"/>
    <property type="match status" value="2"/>
</dbReference>
<proteinExistence type="predicted"/>
<dbReference type="PANTHER" id="PTHR45626">
    <property type="entry name" value="TRANSCRIPTION TERMINATION FACTOR 2-RELATED"/>
    <property type="match status" value="1"/>
</dbReference>
<evidence type="ECO:0000256" key="2">
    <source>
        <dbReference type="ARBA" id="ARBA00022801"/>
    </source>
</evidence>
<dbReference type="GO" id="GO:0016787">
    <property type="term" value="F:hydrolase activity"/>
    <property type="evidence" value="ECO:0007669"/>
    <property type="project" value="UniProtKB-KW"/>
</dbReference>